<dbReference type="InterPro" id="IPR006311">
    <property type="entry name" value="TAT_signal"/>
</dbReference>
<name>A0A7D9D361_9GAMM</name>
<evidence type="ECO:0000256" key="1">
    <source>
        <dbReference type="ARBA" id="ARBA00022729"/>
    </source>
</evidence>
<feature type="domain" description="NAD-dependent epimerase/dehydratase" evidence="2">
    <location>
        <begin position="43"/>
        <end position="247"/>
    </location>
</feature>
<accession>A0A7D9D361</accession>
<dbReference type="NCBIfam" id="TIGR01409">
    <property type="entry name" value="TAT_signal_seq"/>
    <property type="match status" value="1"/>
</dbReference>
<dbReference type="EMBL" id="LR633967">
    <property type="protein sequence ID" value="VUX55973.1"/>
    <property type="molecule type" value="Genomic_DNA"/>
</dbReference>
<dbReference type="SUPFAM" id="SSF51735">
    <property type="entry name" value="NAD(P)-binding Rossmann-fold domains"/>
    <property type="match status" value="1"/>
</dbReference>
<dbReference type="InterPro" id="IPR001509">
    <property type="entry name" value="Epimerase_deHydtase"/>
</dbReference>
<dbReference type="InterPro" id="IPR019546">
    <property type="entry name" value="TAT_signal_bac_arc"/>
</dbReference>
<evidence type="ECO:0000259" key="2">
    <source>
        <dbReference type="Pfam" id="PF01370"/>
    </source>
</evidence>
<keyword evidence="1" id="KW-0732">Signal</keyword>
<dbReference type="PROSITE" id="PS51318">
    <property type="entry name" value="TAT"/>
    <property type="match status" value="1"/>
</dbReference>
<dbReference type="Pfam" id="PF01370">
    <property type="entry name" value="Epimerase"/>
    <property type="match status" value="1"/>
</dbReference>
<dbReference type="PANTHER" id="PTHR43245">
    <property type="entry name" value="BIFUNCTIONAL POLYMYXIN RESISTANCE PROTEIN ARNA"/>
    <property type="match status" value="1"/>
</dbReference>
<dbReference type="InterPro" id="IPR050177">
    <property type="entry name" value="Lipid_A_modif_metabolic_enz"/>
</dbReference>
<dbReference type="AlphaFoldDB" id="A0A7D9D361"/>
<gene>
    <name evidence="3" type="ORF">JTBM06_V1_200005</name>
</gene>
<dbReference type="PANTHER" id="PTHR43245:SF13">
    <property type="entry name" value="UDP-D-APIOSE_UDP-D-XYLOSE SYNTHASE 2"/>
    <property type="match status" value="1"/>
</dbReference>
<dbReference type="InterPro" id="IPR036291">
    <property type="entry name" value="NAD(P)-bd_dom_sf"/>
</dbReference>
<dbReference type="Gene3D" id="3.40.50.720">
    <property type="entry name" value="NAD(P)-binding Rossmann-like Domain"/>
    <property type="match status" value="1"/>
</dbReference>
<reference evidence="3" key="1">
    <citation type="submission" date="2019-07" db="EMBL/GenBank/DDBJ databases">
        <authorList>
            <person name="Weber M."/>
            <person name="Kostadinov I."/>
            <person name="Kostadinov D I."/>
        </authorList>
    </citation>
    <scope>NUCLEOTIDE SEQUENCE</scope>
    <source>
        <strain evidence="3">Gfbio:sag-sample-m06:053724c1-46a9-4a36-b237-ea2bf867836b</strain>
    </source>
</reference>
<sequence>MNNDRRRFLKTSLLGGAAVAAGCTPEAATEAEAKAEAARPMSILILGGTGFIGPHMVREALRRGHEVSLFNRGRTNSELFPDLKLFKGDRNSGLQSLEGGKWDVVVDNSGYVPRQVEDSARLLSSVVSHYLYVSTLSVYAVSPAPITEASPLATMEDESGEEVTGETYGPMKALCEQRVMAMLGADRTTVLRPTYICGPGDRTDRYTYWPVRTMRGGEMLWPGTPTDDIQIIDVRDFANFTVDCLEQKIVGTFNTVTPMRSFKMGDLLQDSMAVTGADMTPVWVDKEFISENEVAEGGGLPIWEHPDGEYAALSSVDGSRATAAGLKNRPTRETARDTLSWWKNLPADRSDKLRAGLSADKEAELLRSWHEKNA</sequence>
<dbReference type="PROSITE" id="PS51257">
    <property type="entry name" value="PROKAR_LIPOPROTEIN"/>
    <property type="match status" value="1"/>
</dbReference>
<proteinExistence type="predicted"/>
<organism evidence="3">
    <name type="scientific">uncultured Woeseiaceae bacterium</name>
    <dbReference type="NCBI Taxonomy" id="1983305"/>
    <lineage>
        <taxon>Bacteria</taxon>
        <taxon>Pseudomonadati</taxon>
        <taxon>Pseudomonadota</taxon>
        <taxon>Gammaproteobacteria</taxon>
        <taxon>Woeseiales</taxon>
        <taxon>Woeseiaceae</taxon>
        <taxon>environmental samples</taxon>
    </lineage>
</organism>
<evidence type="ECO:0000313" key="3">
    <source>
        <dbReference type="EMBL" id="VUX55973.1"/>
    </source>
</evidence>
<protein>
    <submittedName>
        <fullName evidence="3">NAD-dependent epimerase/dehydratase</fullName>
    </submittedName>
</protein>